<evidence type="ECO:0000313" key="2">
    <source>
        <dbReference type="EMBL" id="CAG6450280.1"/>
    </source>
</evidence>
<accession>A0A8D8A6M8</accession>
<protein>
    <submittedName>
        <fullName evidence="2">(northern house mosquito) hypothetical protein</fullName>
    </submittedName>
</protein>
<name>A0A8D8A6M8_CULPI</name>
<reference evidence="2" key="1">
    <citation type="submission" date="2021-05" db="EMBL/GenBank/DDBJ databases">
        <authorList>
            <person name="Alioto T."/>
            <person name="Alioto T."/>
            <person name="Gomez Garrido J."/>
        </authorList>
    </citation>
    <scope>NUCLEOTIDE SEQUENCE</scope>
</reference>
<sequence length="105" mass="11161">MDWTLSSSTFNSSRSDLISAKKIFVVASSFSTDGNSCTSTSPGPTSITVPSRFELTELAREEVRRSDGEFSAIARLPADNRSDLDDDGRDSALGSLATGVETIPP</sequence>
<feature type="region of interest" description="Disordered" evidence="1">
    <location>
        <begin position="78"/>
        <end position="105"/>
    </location>
</feature>
<evidence type="ECO:0000256" key="1">
    <source>
        <dbReference type="SAM" id="MobiDB-lite"/>
    </source>
</evidence>
<proteinExistence type="predicted"/>
<dbReference type="AlphaFoldDB" id="A0A8D8A6M8"/>
<dbReference type="EMBL" id="HBUE01015341">
    <property type="protein sequence ID" value="CAG6450280.1"/>
    <property type="molecule type" value="Transcribed_RNA"/>
</dbReference>
<organism evidence="2">
    <name type="scientific">Culex pipiens</name>
    <name type="common">House mosquito</name>
    <dbReference type="NCBI Taxonomy" id="7175"/>
    <lineage>
        <taxon>Eukaryota</taxon>
        <taxon>Metazoa</taxon>
        <taxon>Ecdysozoa</taxon>
        <taxon>Arthropoda</taxon>
        <taxon>Hexapoda</taxon>
        <taxon>Insecta</taxon>
        <taxon>Pterygota</taxon>
        <taxon>Neoptera</taxon>
        <taxon>Endopterygota</taxon>
        <taxon>Diptera</taxon>
        <taxon>Nematocera</taxon>
        <taxon>Culicoidea</taxon>
        <taxon>Culicidae</taxon>
        <taxon>Culicinae</taxon>
        <taxon>Culicini</taxon>
        <taxon>Culex</taxon>
        <taxon>Culex</taxon>
    </lineage>
</organism>